<dbReference type="OrthoDB" id="9996127at2759"/>
<protein>
    <submittedName>
        <fullName evidence="3">5147_t:CDS:1</fullName>
    </submittedName>
</protein>
<dbReference type="Pfam" id="PF15907">
    <property type="entry name" value="Itfg2"/>
    <property type="match status" value="1"/>
</dbReference>
<feature type="compositionally biased region" description="Polar residues" evidence="1">
    <location>
        <begin position="455"/>
        <end position="469"/>
    </location>
</feature>
<dbReference type="InterPro" id="IPR036322">
    <property type="entry name" value="WD40_repeat_dom_sf"/>
</dbReference>
<feature type="compositionally biased region" description="Basic and acidic residues" evidence="1">
    <location>
        <begin position="45"/>
        <end position="59"/>
    </location>
</feature>
<dbReference type="PROSITE" id="PS51360">
    <property type="entry name" value="PLUS3"/>
    <property type="match status" value="1"/>
</dbReference>
<feature type="domain" description="Plus3" evidence="2">
    <location>
        <begin position="132"/>
        <end position="263"/>
    </location>
</feature>
<feature type="region of interest" description="Disordered" evidence="1">
    <location>
        <begin position="455"/>
        <end position="496"/>
    </location>
</feature>
<dbReference type="PANTHER" id="PTHR16317">
    <property type="entry name" value="INTEGRIN ALPHA REPEAT DOMAIN-CONTAINING"/>
    <property type="match status" value="1"/>
</dbReference>
<dbReference type="AlphaFoldDB" id="A0A9N9GBS6"/>
<dbReference type="InterPro" id="IPR015943">
    <property type="entry name" value="WD40/YVTN_repeat-like_dom_sf"/>
</dbReference>
<dbReference type="Gene3D" id="2.130.10.10">
    <property type="entry name" value="YVTN repeat-like/Quinoprotein amine dehydrogenase"/>
    <property type="match status" value="1"/>
</dbReference>
<dbReference type="PANTHER" id="PTHR16317:SF1">
    <property type="entry name" value="KICSTOR COMPLEX PROTEIN ITFG2"/>
    <property type="match status" value="1"/>
</dbReference>
<dbReference type="SUPFAM" id="SSF159042">
    <property type="entry name" value="Plus3-like"/>
    <property type="match status" value="1"/>
</dbReference>
<dbReference type="SMART" id="SM00719">
    <property type="entry name" value="Plus3"/>
    <property type="match status" value="1"/>
</dbReference>
<organism evidence="3 4">
    <name type="scientific">Diversispora eburnea</name>
    <dbReference type="NCBI Taxonomy" id="1213867"/>
    <lineage>
        <taxon>Eukaryota</taxon>
        <taxon>Fungi</taxon>
        <taxon>Fungi incertae sedis</taxon>
        <taxon>Mucoromycota</taxon>
        <taxon>Glomeromycotina</taxon>
        <taxon>Glomeromycetes</taxon>
        <taxon>Diversisporales</taxon>
        <taxon>Diversisporaceae</taxon>
        <taxon>Diversispora</taxon>
    </lineage>
</organism>
<dbReference type="InterPro" id="IPR004343">
    <property type="entry name" value="Plus-3_dom"/>
</dbReference>
<feature type="region of interest" description="Disordered" evidence="1">
    <location>
        <begin position="20"/>
        <end position="59"/>
    </location>
</feature>
<feature type="compositionally biased region" description="Polar residues" evidence="1">
    <location>
        <begin position="479"/>
        <end position="494"/>
    </location>
</feature>
<keyword evidence="4" id="KW-1185">Reference proteome</keyword>
<accession>A0A9N9GBS6</accession>
<gene>
    <name evidence="3" type="ORF">DEBURN_LOCUS9427</name>
</gene>
<dbReference type="InterPro" id="IPR036128">
    <property type="entry name" value="Plus3-like_sf"/>
</dbReference>
<dbReference type="GO" id="GO:0032006">
    <property type="term" value="P:regulation of TOR signaling"/>
    <property type="evidence" value="ECO:0007669"/>
    <property type="project" value="TreeGrafter"/>
</dbReference>
<dbReference type="Pfam" id="PF03126">
    <property type="entry name" value="Plus-3"/>
    <property type="match status" value="1"/>
</dbReference>
<proteinExistence type="predicted"/>
<dbReference type="Gene3D" id="3.90.70.200">
    <property type="entry name" value="Plus-3 domain"/>
    <property type="match status" value="1"/>
</dbReference>
<comment type="caution">
    <text evidence="3">The sequence shown here is derived from an EMBL/GenBank/DDBJ whole genome shotgun (WGS) entry which is preliminary data.</text>
</comment>
<dbReference type="Proteomes" id="UP000789706">
    <property type="component" value="Unassembled WGS sequence"/>
</dbReference>
<evidence type="ECO:0000256" key="1">
    <source>
        <dbReference type="SAM" id="MobiDB-lite"/>
    </source>
</evidence>
<evidence type="ECO:0000313" key="3">
    <source>
        <dbReference type="EMBL" id="CAG8599016.1"/>
    </source>
</evidence>
<evidence type="ECO:0000313" key="4">
    <source>
        <dbReference type="Proteomes" id="UP000789706"/>
    </source>
</evidence>
<name>A0A9N9GBS6_9GLOM</name>
<reference evidence="3" key="1">
    <citation type="submission" date="2021-06" db="EMBL/GenBank/DDBJ databases">
        <authorList>
            <person name="Kallberg Y."/>
            <person name="Tangrot J."/>
            <person name="Rosling A."/>
        </authorList>
    </citation>
    <scope>NUCLEOTIDE SEQUENCE</scope>
    <source>
        <strain evidence="3">AZ414A</strain>
    </source>
</reference>
<dbReference type="SUPFAM" id="SSF50978">
    <property type="entry name" value="WD40 repeat-like"/>
    <property type="match status" value="1"/>
</dbReference>
<dbReference type="InterPro" id="IPR031793">
    <property type="entry name" value="KICSTOR_ITFG2"/>
</dbReference>
<sequence length="969" mass="111274">MPNNNNNDIDIFEEILMLTGDAVEHPESSQSAQAEKKTSRKRRRGGNDRVDNMYRDDDDRDRLENLNELEREKILSERAEKRQHNKDLEAVHLLFNPDDARSTRAKGSKKKGRDLEELKRRRAQRGQRTITEIKLEDIKQVQLTRRHLGEWMFAPHFENTVVGCFVRLHIGVSEGKQIYRVCEIEAVEEINSTYYVEKCITNQVLRLRHADAVKTWHMHCISNSEFDQSEFDRWIKTMKSQNISLPLKEEVLRKRKDIQDARGYVLSEQDVESIVRKKQSLRGGEPIDLFTQKTTLVTQKNMAEAQGNFKEAQDCAARLNEIDKLIGVASRDTKQDTWARVNERNRLKNLEDSRLAEEIARQKKKAEVIPRKSVKTGFYDSPSHKEEEKSYRFAKALKAPFTQYEALIYDADVELKLPPNPNFSVIDSENEIDYASFTIEKSLSLIRGLHQNPVFQPTTDITKPQELTSSPPPHEETSNSRYRSQPQPESSKGSKQYKIHKDLHYVPITLFTMRSICLFDRVKFSFPGNMNPHAFAFGDVDNDQDNEFIIGNLKGELGIFKGTPEKGRPVITGSKLGTITCVAIGDVKNSGKNSIVCVNAEGVCHIFDITNNDFGDGKPPSLNIKGYPPLMVPVNCNRILISDIDGDGMNEIILARTDRILHVYNVEMGLNDQQPNIEKLNLNDLVPHLTEKKKWSFDGQITSMATAKDPKTSEQLLLIGQPGGHFIIIEKNEKKIFPTQFPNDISHSDDLIEVSTEIVSGIKWENEKCSDIVALVTMDGKFTFFDLQTSKPIRHELQVTHKLFGMASMDLYSENDSEQNIDDELSSNKRNDVFVACAWDGHTYVIDYDFNVVRFEFEGRVCAFAAGQYALTKGHNVPCFMYVDFEDHITVYHNLHINTKPVTNFIEIMRDQIDEFDGLLKENVKNYEHGLYQSTPHITDFFHNCLYKSDDYERIMQDLERKINEVSTK</sequence>
<dbReference type="EMBL" id="CAJVPK010001810">
    <property type="protein sequence ID" value="CAG8599016.1"/>
    <property type="molecule type" value="Genomic_DNA"/>
</dbReference>
<evidence type="ECO:0000259" key="2">
    <source>
        <dbReference type="PROSITE" id="PS51360"/>
    </source>
</evidence>
<dbReference type="GO" id="GO:0003677">
    <property type="term" value="F:DNA binding"/>
    <property type="evidence" value="ECO:0007669"/>
    <property type="project" value="InterPro"/>
</dbReference>